<evidence type="ECO:0008006" key="4">
    <source>
        <dbReference type="Google" id="ProtNLM"/>
    </source>
</evidence>
<evidence type="ECO:0000256" key="1">
    <source>
        <dbReference type="SAM" id="Phobius"/>
    </source>
</evidence>
<keyword evidence="1" id="KW-0472">Membrane</keyword>
<reference evidence="2" key="1">
    <citation type="submission" date="2022-10" db="EMBL/GenBank/DDBJ databases">
        <title>Catenovulum adriacola sp. nov. isolated in the Harbour of Susak.</title>
        <authorList>
            <person name="Schoch T."/>
            <person name="Reich S.J."/>
            <person name="Stoeferle S."/>
            <person name="Flaiz M."/>
            <person name="Kazda M."/>
            <person name="Riedel C.U."/>
            <person name="Duerre P."/>
        </authorList>
    </citation>
    <scope>NUCLEOTIDE SEQUENCE</scope>
    <source>
        <strain evidence="2">TS8</strain>
    </source>
</reference>
<dbReference type="Proteomes" id="UP001163726">
    <property type="component" value="Chromosome"/>
</dbReference>
<feature type="transmembrane region" description="Helical" evidence="1">
    <location>
        <begin position="7"/>
        <end position="27"/>
    </location>
</feature>
<keyword evidence="3" id="KW-1185">Reference proteome</keyword>
<proteinExistence type="predicted"/>
<evidence type="ECO:0000313" key="3">
    <source>
        <dbReference type="Proteomes" id="UP001163726"/>
    </source>
</evidence>
<protein>
    <recommendedName>
        <fullName evidence="4">PH domain-containing protein</fullName>
    </recommendedName>
</protein>
<evidence type="ECO:0000313" key="2">
    <source>
        <dbReference type="EMBL" id="WAJ69889.1"/>
    </source>
</evidence>
<dbReference type="RefSeq" id="WP_268074183.1">
    <property type="nucleotide sequence ID" value="NZ_CP109965.1"/>
</dbReference>
<keyword evidence="1" id="KW-0812">Transmembrane</keyword>
<keyword evidence="1" id="KW-1133">Transmembrane helix</keyword>
<accession>A0ABY7ANH0</accession>
<name>A0ABY7ANH0_9ALTE</name>
<sequence length="154" mass="17220">MKQAFKKYTLAGTALYTLGLFIVLFAYKSGVFELNIMHYYLYAGVLLGLIAYMLSNKFSEQFPIEKLVARDGNVLVAQSASGFINYSSTAVPISQIRAITLAHGYMHIELKNAEQGAKPLEFFSEISKTEQQTHLFKLLNASELNKIQLSLLAE</sequence>
<organism evidence="2 3">
    <name type="scientific">Catenovulum adriaticum</name>
    <dbReference type="NCBI Taxonomy" id="2984846"/>
    <lineage>
        <taxon>Bacteria</taxon>
        <taxon>Pseudomonadati</taxon>
        <taxon>Pseudomonadota</taxon>
        <taxon>Gammaproteobacteria</taxon>
        <taxon>Alteromonadales</taxon>
        <taxon>Alteromonadaceae</taxon>
        <taxon>Catenovulum</taxon>
    </lineage>
</organism>
<gene>
    <name evidence="2" type="ORF">OLW01_12165</name>
</gene>
<feature type="transmembrane region" description="Helical" evidence="1">
    <location>
        <begin position="39"/>
        <end position="55"/>
    </location>
</feature>
<dbReference type="EMBL" id="CP109965">
    <property type="protein sequence ID" value="WAJ69889.1"/>
    <property type="molecule type" value="Genomic_DNA"/>
</dbReference>